<keyword evidence="1" id="KW-0472">Membrane</keyword>
<accession>A0A6P1GMB1</accession>
<organism evidence="3 4">
    <name type="scientific">Sphingobium yanoikuyae</name>
    <name type="common">Sphingomonas yanoikuyae</name>
    <dbReference type="NCBI Taxonomy" id="13690"/>
    <lineage>
        <taxon>Bacteria</taxon>
        <taxon>Pseudomonadati</taxon>
        <taxon>Pseudomonadota</taxon>
        <taxon>Alphaproteobacteria</taxon>
        <taxon>Sphingomonadales</taxon>
        <taxon>Sphingomonadaceae</taxon>
        <taxon>Sphingobium</taxon>
    </lineage>
</organism>
<evidence type="ECO:0000313" key="4">
    <source>
        <dbReference type="Proteomes" id="UP000464086"/>
    </source>
</evidence>
<dbReference type="RefSeq" id="WP_159367439.1">
    <property type="nucleotide sequence ID" value="NZ_CP047218.1"/>
</dbReference>
<evidence type="ECO:0000313" key="3">
    <source>
        <dbReference type="EMBL" id="QHD69062.1"/>
    </source>
</evidence>
<evidence type="ECO:0000256" key="1">
    <source>
        <dbReference type="SAM" id="Phobius"/>
    </source>
</evidence>
<dbReference type="EMBL" id="JAOCKX010000136">
    <property type="protein sequence ID" value="MDH2135396.1"/>
    <property type="molecule type" value="Genomic_DNA"/>
</dbReference>
<keyword evidence="1" id="KW-1133">Transmembrane helix</keyword>
<dbReference type="Proteomes" id="UP000464086">
    <property type="component" value="Chromosome"/>
</dbReference>
<dbReference type="Proteomes" id="UP001162318">
    <property type="component" value="Unassembled WGS sequence"/>
</dbReference>
<keyword evidence="1" id="KW-0812">Transmembrane</keyword>
<dbReference type="AlphaFoldDB" id="A0A6P1GMB1"/>
<reference evidence="2" key="2">
    <citation type="submission" date="2022-09" db="EMBL/GenBank/DDBJ databases">
        <title>Intensive care unit water sources are persistently colonized with multi-drug resistant bacteria and are the site of extensive horizontal gene transfer of antibiotic resistance genes.</title>
        <authorList>
            <person name="Diorio-Toth L."/>
        </authorList>
    </citation>
    <scope>NUCLEOTIDE SEQUENCE</scope>
    <source>
        <strain evidence="2">GD03659</strain>
    </source>
</reference>
<name>A0A6P1GMB1_SPHYA</name>
<protein>
    <submittedName>
        <fullName evidence="3">Uncharacterized protein</fullName>
    </submittedName>
</protein>
<gene>
    <name evidence="3" type="ORF">GS397_19695</name>
    <name evidence="2" type="ORF">N5J77_30225</name>
</gene>
<reference evidence="3 4" key="1">
    <citation type="submission" date="2019-12" db="EMBL/GenBank/DDBJ databases">
        <title>Functional and genomic insights into the Sphingobium yanoikuyae YC-JY1, a bacterium efficiently degrading bisphenol A.</title>
        <authorList>
            <person name="Jia Y."/>
            <person name="Li X."/>
            <person name="Wang J."/>
            <person name="Eltoukhy A."/>
            <person name="Lamraoui I."/>
            <person name="Yan Y."/>
        </authorList>
    </citation>
    <scope>NUCLEOTIDE SEQUENCE [LARGE SCALE GENOMIC DNA]</scope>
    <source>
        <strain evidence="3 4">YC-JY1</strain>
    </source>
</reference>
<proteinExistence type="predicted"/>
<sequence length="115" mass="12607">MSTSPNIPFPLPLRQTVLHDRAERLGLALGAARERAFQTGFLSAPDENSVNAAIDRGQSEAGSPSGALTTFNLPRRTRKFRFNADLFRDDTLARAVIMNTLLILTAAAILIFMYS</sequence>
<feature type="transmembrane region" description="Helical" evidence="1">
    <location>
        <begin position="91"/>
        <end position="114"/>
    </location>
</feature>
<evidence type="ECO:0000313" key="2">
    <source>
        <dbReference type="EMBL" id="MDH2135396.1"/>
    </source>
</evidence>
<dbReference type="EMBL" id="CP047218">
    <property type="protein sequence ID" value="QHD69062.1"/>
    <property type="molecule type" value="Genomic_DNA"/>
</dbReference>